<proteinExistence type="predicted"/>
<gene>
    <name evidence="1" type="ORF">FJW01_05160</name>
</gene>
<sequence length="97" mass="10657">MFFSSDEKANVIIGEAAMNLFNAGQEVNVELLIKELLIMAGSEGNESRLEQMQDARQWLSGFKTIGSRRTGAANWLSGTTATDPAVSESADDIYFRH</sequence>
<keyword evidence="2" id="KW-1185">Reference proteome</keyword>
<reference evidence="1 2" key="1">
    <citation type="submission" date="2019-06" db="EMBL/GenBank/DDBJ databases">
        <title>Taxogenomics and systematics of the genus Pantoea.</title>
        <authorList>
            <person name="Tambong J.T."/>
        </authorList>
    </citation>
    <scope>NUCLEOTIDE SEQUENCE [LARGE SCALE GENOMIC DNA]</scope>
    <source>
        <strain evidence="1 2">LMG 24200</strain>
    </source>
</reference>
<protein>
    <submittedName>
        <fullName evidence="1">Uncharacterized protein</fullName>
    </submittedName>
</protein>
<dbReference type="AlphaFoldDB" id="A0A506QHQ7"/>
<dbReference type="Proteomes" id="UP000317747">
    <property type="component" value="Unassembled WGS sequence"/>
</dbReference>
<dbReference type="RefSeq" id="WP_140916931.1">
    <property type="nucleotide sequence ID" value="NZ_VHJA01000037.1"/>
</dbReference>
<dbReference type="EMBL" id="VHJA01000037">
    <property type="protein sequence ID" value="TPV45644.1"/>
    <property type="molecule type" value="Genomic_DNA"/>
</dbReference>
<accession>A0A506QHQ7</accession>
<organism evidence="1 2">
    <name type="scientific">Pantoea deleyi</name>
    <dbReference type="NCBI Taxonomy" id="470932"/>
    <lineage>
        <taxon>Bacteria</taxon>
        <taxon>Pseudomonadati</taxon>
        <taxon>Pseudomonadota</taxon>
        <taxon>Gammaproteobacteria</taxon>
        <taxon>Enterobacterales</taxon>
        <taxon>Erwiniaceae</taxon>
        <taxon>Pantoea</taxon>
    </lineage>
</organism>
<evidence type="ECO:0000313" key="1">
    <source>
        <dbReference type="EMBL" id="TPV45644.1"/>
    </source>
</evidence>
<name>A0A506QHQ7_9GAMM</name>
<comment type="caution">
    <text evidence="1">The sequence shown here is derived from an EMBL/GenBank/DDBJ whole genome shotgun (WGS) entry which is preliminary data.</text>
</comment>
<evidence type="ECO:0000313" key="2">
    <source>
        <dbReference type="Proteomes" id="UP000317747"/>
    </source>
</evidence>
<dbReference type="OrthoDB" id="6547696at2"/>